<dbReference type="AlphaFoldDB" id="F8F5P4"/>
<feature type="transmembrane region" description="Helical" evidence="2">
    <location>
        <begin position="12"/>
        <end position="32"/>
    </location>
</feature>
<protein>
    <submittedName>
        <fullName evidence="3">Uncharacterized protein</fullName>
    </submittedName>
</protein>
<dbReference type="KEGG" id="pms:KNP414_02656"/>
<reference evidence="4" key="1">
    <citation type="submission" date="2011-06" db="EMBL/GenBank/DDBJ databases">
        <title>Complete genome sequence of Paenibacillus mucilaginosus KNP414.</title>
        <authorList>
            <person name="Wang J."/>
            <person name="Hu S."/>
            <person name="Hu X."/>
            <person name="Zhang B."/>
            <person name="Dong D."/>
            <person name="Zhang S."/>
            <person name="Zhao K."/>
            <person name="Wu D."/>
        </authorList>
    </citation>
    <scope>NUCLEOTIDE SEQUENCE [LARGE SCALE GENOMIC DNA]</scope>
    <source>
        <strain evidence="4">KNP414</strain>
    </source>
</reference>
<proteinExistence type="predicted"/>
<sequence length="242" mass="26372">MKVRLSIRGCRIIALLALAAGILFYYRSYFFFDVYIDITRAGPGPFSVGAVLLSFGAAVALTWGLLYLGRLKRHGWTALLMLAVLAAPPVYTGAKLLANGATAPDPGFSLALHEAFTALHREAVAGGTAVTVDFRKMSGGRPWERMLIFGPYSSGEQVNKALGFQWTQEDFFTSHERDYRILFVQGDRVVGELGFDGLIRSAPSEYKPGEAVFELTNKPDPYGAGDHPTVFELSPARTGETS</sequence>
<name>F8F5P4_PAEMK</name>
<feature type="transmembrane region" description="Helical" evidence="2">
    <location>
        <begin position="44"/>
        <end position="68"/>
    </location>
</feature>
<evidence type="ECO:0000256" key="1">
    <source>
        <dbReference type="SAM" id="MobiDB-lite"/>
    </source>
</evidence>
<evidence type="ECO:0000313" key="4">
    <source>
        <dbReference type="Proteomes" id="UP000006620"/>
    </source>
</evidence>
<evidence type="ECO:0000256" key="2">
    <source>
        <dbReference type="SAM" id="Phobius"/>
    </source>
</evidence>
<dbReference type="Proteomes" id="UP000006620">
    <property type="component" value="Chromosome"/>
</dbReference>
<dbReference type="EMBL" id="CP002869">
    <property type="protein sequence ID" value="AEI41217.1"/>
    <property type="molecule type" value="Genomic_DNA"/>
</dbReference>
<reference evidence="3 4" key="2">
    <citation type="journal article" date="2013" name="Genome Announc.">
        <title>Genome Sequence of Growth-Improving Paenibacillus mucilaginosus Strain KNP414.</title>
        <authorList>
            <person name="Lu J.J."/>
            <person name="Wang J.F."/>
            <person name="Hu X.F."/>
        </authorList>
    </citation>
    <scope>NUCLEOTIDE SEQUENCE [LARGE SCALE GENOMIC DNA]</scope>
    <source>
        <strain evidence="3 4">KNP414</strain>
    </source>
</reference>
<dbReference type="HOGENOM" id="CLU_1146327_0_0_9"/>
<evidence type="ECO:0000313" key="3">
    <source>
        <dbReference type="EMBL" id="AEI41217.1"/>
    </source>
</evidence>
<keyword evidence="2" id="KW-0472">Membrane</keyword>
<feature type="region of interest" description="Disordered" evidence="1">
    <location>
        <begin position="217"/>
        <end position="242"/>
    </location>
</feature>
<dbReference type="PATRIC" id="fig|1036673.3.peg.2415"/>
<keyword evidence="2" id="KW-0812">Transmembrane</keyword>
<dbReference type="RefSeq" id="WP_013916378.1">
    <property type="nucleotide sequence ID" value="NC_015690.1"/>
</dbReference>
<gene>
    <name evidence="3" type="ordered locus">KNP414_02656</name>
</gene>
<feature type="transmembrane region" description="Helical" evidence="2">
    <location>
        <begin position="75"/>
        <end position="94"/>
    </location>
</feature>
<organism evidence="3 4">
    <name type="scientific">Paenibacillus mucilaginosus (strain KNP414)</name>
    <dbReference type="NCBI Taxonomy" id="1036673"/>
    <lineage>
        <taxon>Bacteria</taxon>
        <taxon>Bacillati</taxon>
        <taxon>Bacillota</taxon>
        <taxon>Bacilli</taxon>
        <taxon>Bacillales</taxon>
        <taxon>Paenibacillaceae</taxon>
        <taxon>Paenibacillus</taxon>
    </lineage>
</organism>
<accession>F8F5P4</accession>
<keyword evidence="2" id="KW-1133">Transmembrane helix</keyword>